<keyword evidence="3" id="KW-1185">Reference proteome</keyword>
<gene>
    <name evidence="2" type="ORF">Fcan01_21781</name>
</gene>
<sequence>MPIQLFQIFLDKSQNSGGYRGGENITGKFVIVVTDEYSHKAQARLGKSPPRPGPIKFGSSKAQARPSPVADRPTRPKPNGPGRAHLKPRPGSLLKATISCYNDEGTRYLKDKARNLVFHF</sequence>
<proteinExistence type="predicted"/>
<feature type="region of interest" description="Disordered" evidence="1">
    <location>
        <begin position="40"/>
        <end position="91"/>
    </location>
</feature>
<dbReference type="OrthoDB" id="2333384at2759"/>
<comment type="caution">
    <text evidence="2">The sequence shown here is derived from an EMBL/GenBank/DDBJ whole genome shotgun (WGS) entry which is preliminary data.</text>
</comment>
<evidence type="ECO:0000313" key="2">
    <source>
        <dbReference type="EMBL" id="OXA43506.1"/>
    </source>
</evidence>
<dbReference type="AlphaFoldDB" id="A0A226DH51"/>
<organism evidence="2 3">
    <name type="scientific">Folsomia candida</name>
    <name type="common">Springtail</name>
    <dbReference type="NCBI Taxonomy" id="158441"/>
    <lineage>
        <taxon>Eukaryota</taxon>
        <taxon>Metazoa</taxon>
        <taxon>Ecdysozoa</taxon>
        <taxon>Arthropoda</taxon>
        <taxon>Hexapoda</taxon>
        <taxon>Collembola</taxon>
        <taxon>Entomobryomorpha</taxon>
        <taxon>Isotomoidea</taxon>
        <taxon>Isotomidae</taxon>
        <taxon>Proisotominae</taxon>
        <taxon>Folsomia</taxon>
    </lineage>
</organism>
<dbReference type="EMBL" id="LNIX01000022">
    <property type="protein sequence ID" value="OXA43506.1"/>
    <property type="molecule type" value="Genomic_DNA"/>
</dbReference>
<accession>A0A226DH51</accession>
<protein>
    <submittedName>
        <fullName evidence="2">Uncharacterized protein</fullName>
    </submittedName>
</protein>
<reference evidence="2 3" key="1">
    <citation type="submission" date="2015-12" db="EMBL/GenBank/DDBJ databases">
        <title>The genome of Folsomia candida.</title>
        <authorList>
            <person name="Faddeeva A."/>
            <person name="Derks M.F."/>
            <person name="Anvar Y."/>
            <person name="Smit S."/>
            <person name="Van Straalen N."/>
            <person name="Roelofs D."/>
        </authorList>
    </citation>
    <scope>NUCLEOTIDE SEQUENCE [LARGE SCALE GENOMIC DNA]</scope>
    <source>
        <strain evidence="2 3">VU population</strain>
        <tissue evidence="2">Whole body</tissue>
    </source>
</reference>
<evidence type="ECO:0000313" key="3">
    <source>
        <dbReference type="Proteomes" id="UP000198287"/>
    </source>
</evidence>
<evidence type="ECO:0000256" key="1">
    <source>
        <dbReference type="SAM" id="MobiDB-lite"/>
    </source>
</evidence>
<dbReference type="Proteomes" id="UP000198287">
    <property type="component" value="Unassembled WGS sequence"/>
</dbReference>
<name>A0A226DH51_FOLCA</name>